<dbReference type="FunFam" id="3.40.50.20:FF:000010">
    <property type="entry name" value="Propionyl-CoA carboxylase subunit alpha"/>
    <property type="match status" value="1"/>
</dbReference>
<dbReference type="SUPFAM" id="SSF89000">
    <property type="entry name" value="post-HMGL domain-like"/>
    <property type="match status" value="1"/>
</dbReference>
<protein>
    <recommendedName>
        <fullName evidence="2 8">Pyruvate carboxylase</fullName>
        <ecNumber evidence="2 8">6.4.1.1</ecNumber>
    </recommendedName>
</protein>
<dbReference type="GO" id="GO:0004736">
    <property type="term" value="F:pyruvate carboxylase activity"/>
    <property type="evidence" value="ECO:0007669"/>
    <property type="project" value="UniProtKB-EC"/>
</dbReference>
<dbReference type="PIRSF" id="PIRSF001594">
    <property type="entry name" value="Pyruv_carbox"/>
    <property type="match status" value="1"/>
</dbReference>
<evidence type="ECO:0000256" key="4">
    <source>
        <dbReference type="ARBA" id="ARBA00022723"/>
    </source>
</evidence>
<sequence length="1154" mass="129218">MNNQVQIRKFKKVLVANRGEIAIRVFRALNELEITTVSIYSKEDRYALFRSKADESYPLNPEKGPIDAYLDIDTIIKIALAANVDAIHPGYGFLSENPDFVDACERNGIVFIGPSSQIMNAMGDKISSKKMAIDAQVPIIPGVDYAIKDIDTATKIAAEVGFPIMLKASNGGGGRGMRIVNAMEDLEKEFNEAKNESKKAFGDDKIFIEKYLRAPKHIEVQILGDNYGNVVHLFDRDCSVQRRHQKVVEYAPAFSIPEETRKTIFDSAIRLSKAVGYRNAGTLEFLVDADNHPYFIEMNPRIQVEHTVSEEITNIDLVQSQILVAEGYPLDSDEINIKSQDDIHCIGYSIQTRVTTEDPANNFMPDTGEITVYRSGSGKGIRLDGGNAYTGAVISPYYDSLLVKAISIDRTFEGAVRKSIRALQEMRIRGVKTNIPFLINVLHHPTFIAGKCYTTFIEETPELFQLTQSQDRATKIIEFIGDRIVNSQKGEKPHYENRVLPKLDQSKPVYGARDEFLKLGAEGFMQKILKEDKLYVTDTTMRDAQQSLMATRMRSKDLCGAAYATNAYMQNAFSVEAWGGATYDTAYRFLKESPWKRLELLRERMPNTLIQMLLRASNAVGYSNYPDNVVQEFIKISAAHGIDVFRIFDSLNWVENMKMPIEEALKTGKIVEGTICYTGDITSPTETKYTLDYYVKMALELESLGCHSIAIKDMAALLKPRAAKELVTALKQELHVPLHLHTHDSTGNGVSTVLMAAEAGVDIVDLAIESMSSMTSQPSMNAVVEALRGSKRDTGLDFEELDELSRYYGRIRKVYEQFESDMKAPNAEIYKYEIPGGQYSNLLAQVTSMGSADEFESIKALYKDANDLLGNIVKVTPTSKAVGDLAIFMFKNGLTKENILTAGAGLSYPDSVVSYFQGMMGQPYGGFPKELQKIVLKDIEPLTDRPGKSLPPVDFDAIKKHLIEKYNYGDKSEEVMNQKAISYALYPKVYEDYCEHFQMYNDVTRLESHVYFYGLRKGEETYLNIGEGKQLLIKYLEEGEPDENGIRTLTFQVNGMLRTVKIQDKNLEIKADRKLKADKTNPQHLGSSIPGTVGKVLVKEGDAVTENMPLLTVEAMKMETTVVSKITGTVDKIYVQQGDTVSQDDLLISFHIAK</sequence>
<feature type="binding site" evidence="11">
    <location>
        <position position="543"/>
    </location>
    <ligand>
        <name>Mn(2+)</name>
        <dbReference type="ChEBI" id="CHEBI:29035"/>
    </ligand>
</feature>
<evidence type="ECO:0000259" key="16">
    <source>
        <dbReference type="PROSITE" id="PS50979"/>
    </source>
</evidence>
<dbReference type="CDD" id="cd06850">
    <property type="entry name" value="biotinyl_domain"/>
    <property type="match status" value="1"/>
</dbReference>
<evidence type="ECO:0000256" key="8">
    <source>
        <dbReference type="PIRNR" id="PIRNR001594"/>
    </source>
</evidence>
<dbReference type="PROSITE" id="PS50979">
    <property type="entry name" value="BC"/>
    <property type="match status" value="1"/>
</dbReference>
<dbReference type="FunFam" id="3.30.1490.20:FF:000018">
    <property type="entry name" value="Biotin carboxylase"/>
    <property type="match status" value="1"/>
</dbReference>
<evidence type="ECO:0000313" key="18">
    <source>
        <dbReference type="EMBL" id="PWE86145.1"/>
    </source>
</evidence>
<comment type="caution">
    <text evidence="18">The sequence shown here is derived from an EMBL/GenBank/DDBJ whole genome shotgun (WGS) entry which is preliminary data.</text>
</comment>
<dbReference type="Pfam" id="PF00289">
    <property type="entry name" value="Biotin_carb_N"/>
    <property type="match status" value="1"/>
</dbReference>
<evidence type="ECO:0000256" key="13">
    <source>
        <dbReference type="SAM" id="Coils"/>
    </source>
</evidence>
<feature type="domain" description="Lipoyl-binding" evidence="14">
    <location>
        <begin position="1076"/>
        <end position="1151"/>
    </location>
</feature>
<evidence type="ECO:0000256" key="3">
    <source>
        <dbReference type="ARBA" id="ARBA00022598"/>
    </source>
</evidence>
<dbReference type="CDD" id="cd07937">
    <property type="entry name" value="DRE_TIM_PC_TC_5S"/>
    <property type="match status" value="1"/>
</dbReference>
<dbReference type="InterPro" id="IPR013785">
    <property type="entry name" value="Aldolase_TIM"/>
</dbReference>
<feature type="binding site" evidence="10">
    <location>
        <position position="125"/>
    </location>
    <ligand>
        <name>ATP</name>
        <dbReference type="ChEBI" id="CHEBI:30616"/>
    </ligand>
</feature>
<dbReference type="PROSITE" id="PS00866">
    <property type="entry name" value="CPSASE_1"/>
    <property type="match status" value="1"/>
</dbReference>
<dbReference type="InterPro" id="IPR005479">
    <property type="entry name" value="CPAse_ATP-bd"/>
</dbReference>
<keyword evidence="4 11" id="KW-0479">Metal-binding</keyword>
<dbReference type="SUPFAM" id="SSF51246">
    <property type="entry name" value="Rudiment single hybrid motif"/>
    <property type="match status" value="1"/>
</dbReference>
<feature type="binding site" evidence="11">
    <location>
        <position position="743"/>
    </location>
    <ligand>
        <name>Mn(2+)</name>
        <dbReference type="ChEBI" id="CHEBI:29035"/>
    </ligand>
</feature>
<dbReference type="InterPro" id="IPR011054">
    <property type="entry name" value="Rudment_hybrid_motif"/>
</dbReference>
<feature type="modified residue" description="N6-biotinyllysine" evidence="12">
    <location>
        <position position="1117"/>
    </location>
</feature>
<reference evidence="18 19" key="1">
    <citation type="submission" date="2014-09" db="EMBL/GenBank/DDBJ databases">
        <title>Butyrate-producing bacteria isolated from human gut.</title>
        <authorList>
            <person name="Zhang Q."/>
            <person name="Zhao L."/>
        </authorList>
    </citation>
    <scope>NUCLEOTIDE SEQUENCE [LARGE SCALE GENOMIC DNA]</scope>
    <source>
        <strain evidence="18 19">21</strain>
    </source>
</reference>
<dbReference type="Pfam" id="PF00364">
    <property type="entry name" value="Biotin_lipoyl"/>
    <property type="match status" value="1"/>
</dbReference>
<dbReference type="FunFam" id="2.40.50.100:FF:000003">
    <property type="entry name" value="Acetyl-CoA carboxylase biotin carboxyl carrier protein"/>
    <property type="match status" value="1"/>
</dbReference>
<evidence type="ECO:0000256" key="6">
    <source>
        <dbReference type="ARBA" id="ARBA00022840"/>
    </source>
</evidence>
<dbReference type="AlphaFoldDB" id="A0A2V1JRL5"/>
<feature type="binding site" evidence="10">
    <location>
        <position position="615"/>
    </location>
    <ligand>
        <name>substrate</name>
    </ligand>
</feature>
<feature type="coiled-coil region" evidence="13">
    <location>
        <begin position="176"/>
        <end position="203"/>
    </location>
</feature>
<evidence type="ECO:0000256" key="2">
    <source>
        <dbReference type="ARBA" id="ARBA00013057"/>
    </source>
</evidence>
<feature type="binding site" evidence="10">
    <location>
        <position position="876"/>
    </location>
    <ligand>
        <name>substrate</name>
    </ligand>
</feature>
<proteinExistence type="predicted"/>
<dbReference type="Pfam" id="PF02785">
    <property type="entry name" value="Biotin_carb_C"/>
    <property type="match status" value="1"/>
</dbReference>
<evidence type="ECO:0000256" key="1">
    <source>
        <dbReference type="ARBA" id="ARBA00001953"/>
    </source>
</evidence>
<dbReference type="InterPro" id="IPR011053">
    <property type="entry name" value="Single_hybrid_motif"/>
</dbReference>
<evidence type="ECO:0000259" key="14">
    <source>
        <dbReference type="PROSITE" id="PS50968"/>
    </source>
</evidence>
<feature type="binding site" evidence="10">
    <location>
        <position position="209"/>
    </location>
    <ligand>
        <name>ATP</name>
        <dbReference type="ChEBI" id="CHEBI:30616"/>
    </ligand>
</feature>
<keyword evidence="3 8" id="KW-0436">Ligase</keyword>
<feature type="domain" description="ATP-grasp" evidence="15">
    <location>
        <begin position="129"/>
        <end position="326"/>
    </location>
</feature>
<evidence type="ECO:0000256" key="10">
    <source>
        <dbReference type="PIRSR" id="PIRSR001594-2"/>
    </source>
</evidence>
<dbReference type="InterPro" id="IPR000891">
    <property type="entry name" value="PYR_CT"/>
</dbReference>
<keyword evidence="6 8" id="KW-0067">ATP-binding</keyword>
<dbReference type="EC" id="6.4.1.1" evidence="2 8"/>
<dbReference type="GO" id="GO:0005524">
    <property type="term" value="F:ATP binding"/>
    <property type="evidence" value="ECO:0007669"/>
    <property type="project" value="UniProtKB-UniRule"/>
</dbReference>
<evidence type="ECO:0000259" key="15">
    <source>
        <dbReference type="PROSITE" id="PS50975"/>
    </source>
</evidence>
<dbReference type="SMART" id="SM00878">
    <property type="entry name" value="Biotin_carb_C"/>
    <property type="match status" value="1"/>
</dbReference>
<dbReference type="PROSITE" id="PS50975">
    <property type="entry name" value="ATP_GRASP"/>
    <property type="match status" value="1"/>
</dbReference>
<evidence type="ECO:0000256" key="12">
    <source>
        <dbReference type="PIRSR" id="PIRSR001594-4"/>
    </source>
</evidence>
<dbReference type="GO" id="GO:0006094">
    <property type="term" value="P:gluconeogenesis"/>
    <property type="evidence" value="ECO:0007669"/>
    <property type="project" value="InterPro"/>
</dbReference>
<dbReference type="InterPro" id="IPR003379">
    <property type="entry name" value="Carboxylase_cons_dom"/>
</dbReference>
<dbReference type="GO" id="GO:0005737">
    <property type="term" value="C:cytoplasm"/>
    <property type="evidence" value="ECO:0007669"/>
    <property type="project" value="TreeGrafter"/>
</dbReference>
<dbReference type="PANTHER" id="PTHR43778:SF2">
    <property type="entry name" value="PYRUVATE CARBOXYLASE, MITOCHONDRIAL"/>
    <property type="match status" value="1"/>
</dbReference>
<dbReference type="Pfam" id="PF02786">
    <property type="entry name" value="CPSase_L_D2"/>
    <property type="match status" value="1"/>
</dbReference>
<dbReference type="GO" id="GO:0046872">
    <property type="term" value="F:metal ion binding"/>
    <property type="evidence" value="ECO:0007669"/>
    <property type="project" value="UniProtKB-KW"/>
</dbReference>
<name>A0A2V1JRL5_EUBRA</name>
<keyword evidence="19" id="KW-1185">Reference proteome</keyword>
<evidence type="ECO:0000256" key="9">
    <source>
        <dbReference type="PIRSR" id="PIRSR001594-1"/>
    </source>
</evidence>
<accession>A0A2V1JRL5</accession>
<feature type="binding site" evidence="10">
    <location>
        <position position="244"/>
    </location>
    <ligand>
        <name>ATP</name>
        <dbReference type="ChEBI" id="CHEBI:30616"/>
    </ligand>
</feature>
<dbReference type="Gene3D" id="3.30.470.20">
    <property type="entry name" value="ATP-grasp fold, B domain"/>
    <property type="match status" value="1"/>
</dbReference>
<dbReference type="InterPro" id="IPR000089">
    <property type="entry name" value="Biotin_lipoyl"/>
</dbReference>
<feature type="modified residue" description="N6-carboxylysine" evidence="12">
    <location>
        <position position="712"/>
    </location>
</feature>
<feature type="binding site" description="via carbamate group" evidence="11">
    <location>
        <position position="712"/>
    </location>
    <ligand>
        <name>Mn(2+)</name>
        <dbReference type="ChEBI" id="CHEBI:29035"/>
    </ligand>
</feature>
<dbReference type="PANTHER" id="PTHR43778">
    <property type="entry name" value="PYRUVATE CARBOXYLASE"/>
    <property type="match status" value="1"/>
</dbReference>
<comment type="function">
    <text evidence="8">Catalyzes a 2-step reaction, involving the ATP-dependent carboxylation of the covalently attached biotin in the first step and the transfer of the carboxyl group to pyruvate in the second.</text>
</comment>
<dbReference type="InterPro" id="IPR016185">
    <property type="entry name" value="PreATP-grasp_dom_sf"/>
</dbReference>
<keyword evidence="13" id="KW-0175">Coiled coil</keyword>
<dbReference type="FunFam" id="3.30.470.20:FF:000012">
    <property type="entry name" value="Pyruvate carboxylase"/>
    <property type="match status" value="1"/>
</dbReference>
<evidence type="ECO:0000256" key="5">
    <source>
        <dbReference type="ARBA" id="ARBA00022741"/>
    </source>
</evidence>
<dbReference type="InterPro" id="IPR011761">
    <property type="entry name" value="ATP-grasp"/>
</dbReference>
<dbReference type="SUPFAM" id="SSF56059">
    <property type="entry name" value="Glutathione synthetase ATP-binding domain-like"/>
    <property type="match status" value="1"/>
</dbReference>
<feature type="binding site" evidence="11">
    <location>
        <position position="741"/>
    </location>
    <ligand>
        <name>Mn(2+)</name>
        <dbReference type="ChEBI" id="CHEBI:29035"/>
    </ligand>
</feature>
<feature type="domain" description="Pyruvate carboxyltransferase" evidence="17">
    <location>
        <begin position="534"/>
        <end position="802"/>
    </location>
</feature>
<evidence type="ECO:0000313" key="19">
    <source>
        <dbReference type="Proteomes" id="UP000245288"/>
    </source>
</evidence>
<dbReference type="SUPFAM" id="SSF52440">
    <property type="entry name" value="PreATP-grasp domain"/>
    <property type="match status" value="1"/>
</dbReference>
<keyword evidence="7 8" id="KW-0092">Biotin</keyword>
<dbReference type="Gene3D" id="3.20.20.70">
    <property type="entry name" value="Aldolase class I"/>
    <property type="match status" value="1"/>
</dbReference>
<dbReference type="SUPFAM" id="SSF51569">
    <property type="entry name" value="Aldolase"/>
    <property type="match status" value="1"/>
</dbReference>
<dbReference type="NCBIfam" id="TIGR01235">
    <property type="entry name" value="pyruv_carbox"/>
    <property type="match status" value="1"/>
</dbReference>
<feature type="domain" description="Biotin carboxylation" evidence="16">
    <location>
        <begin position="9"/>
        <end position="462"/>
    </location>
</feature>
<dbReference type="Proteomes" id="UP000245288">
    <property type="component" value="Unassembled WGS sequence"/>
</dbReference>
<dbReference type="Pfam" id="PF00682">
    <property type="entry name" value="HMGL-like"/>
    <property type="match status" value="1"/>
</dbReference>
<evidence type="ECO:0000256" key="11">
    <source>
        <dbReference type="PIRSR" id="PIRSR001594-3"/>
    </source>
</evidence>
<dbReference type="InterPro" id="IPR055268">
    <property type="entry name" value="PCB-like"/>
</dbReference>
<keyword evidence="5 8" id="KW-0547">Nucleotide-binding</keyword>
<dbReference type="OrthoDB" id="9807469at2"/>
<dbReference type="PROSITE" id="PS00867">
    <property type="entry name" value="CPSASE_2"/>
    <property type="match status" value="1"/>
</dbReference>
<dbReference type="FunFam" id="3.20.20.70:FF:000033">
    <property type="entry name" value="Pyruvate carboxylase"/>
    <property type="match status" value="1"/>
</dbReference>
<dbReference type="EMBL" id="JRFU01000123">
    <property type="protein sequence ID" value="PWE86145.1"/>
    <property type="molecule type" value="Genomic_DNA"/>
</dbReference>
<comment type="catalytic activity">
    <reaction evidence="8">
        <text>hydrogencarbonate + pyruvate + ATP = oxaloacetate + ADP + phosphate + H(+)</text>
        <dbReference type="Rhea" id="RHEA:20844"/>
        <dbReference type="ChEBI" id="CHEBI:15361"/>
        <dbReference type="ChEBI" id="CHEBI:15378"/>
        <dbReference type="ChEBI" id="CHEBI:16452"/>
        <dbReference type="ChEBI" id="CHEBI:17544"/>
        <dbReference type="ChEBI" id="CHEBI:30616"/>
        <dbReference type="ChEBI" id="CHEBI:43474"/>
        <dbReference type="ChEBI" id="CHEBI:456216"/>
        <dbReference type="EC" id="6.4.1.1"/>
    </reaction>
</comment>
<organism evidence="18 19">
    <name type="scientific">Eubacterium ramulus</name>
    <dbReference type="NCBI Taxonomy" id="39490"/>
    <lineage>
        <taxon>Bacteria</taxon>
        <taxon>Bacillati</taxon>
        <taxon>Bacillota</taxon>
        <taxon>Clostridia</taxon>
        <taxon>Eubacteriales</taxon>
        <taxon>Eubacteriaceae</taxon>
        <taxon>Eubacterium</taxon>
    </lineage>
</organism>
<dbReference type="Pfam" id="PF02436">
    <property type="entry name" value="PYC_OADA"/>
    <property type="match status" value="1"/>
</dbReference>
<evidence type="ECO:0000256" key="7">
    <source>
        <dbReference type="ARBA" id="ARBA00023267"/>
    </source>
</evidence>
<dbReference type="RefSeq" id="WP_109216096.1">
    <property type="nucleotide sequence ID" value="NZ_JRFU01000123.1"/>
</dbReference>
<gene>
    <name evidence="18" type="ORF">LG34_11495</name>
</gene>
<dbReference type="PROSITE" id="PS50968">
    <property type="entry name" value="BIOTINYL_LIPOYL"/>
    <property type="match status" value="1"/>
</dbReference>
<evidence type="ECO:0000259" key="17">
    <source>
        <dbReference type="PROSITE" id="PS50991"/>
    </source>
</evidence>
<feature type="active site" evidence="9">
    <location>
        <position position="301"/>
    </location>
</feature>
<dbReference type="NCBIfam" id="NF006761">
    <property type="entry name" value="PRK09282.1"/>
    <property type="match status" value="1"/>
</dbReference>
<dbReference type="Gene3D" id="3.10.600.10">
    <property type="entry name" value="pyruvate carboxylase f1077a mutant domain"/>
    <property type="match status" value="1"/>
</dbReference>
<comment type="cofactor">
    <cofactor evidence="1 8">
        <name>biotin</name>
        <dbReference type="ChEBI" id="CHEBI:57586"/>
    </cofactor>
</comment>
<dbReference type="Gene3D" id="2.40.50.100">
    <property type="match status" value="1"/>
</dbReference>
<dbReference type="InterPro" id="IPR011764">
    <property type="entry name" value="Biotin_carboxylation_dom"/>
</dbReference>
<dbReference type="InterPro" id="IPR005481">
    <property type="entry name" value="BC-like_N"/>
</dbReference>
<dbReference type="PROSITE" id="PS50991">
    <property type="entry name" value="PYR_CT"/>
    <property type="match status" value="1"/>
</dbReference>
<dbReference type="NCBIfam" id="NF009554">
    <property type="entry name" value="PRK12999.1"/>
    <property type="match status" value="1"/>
</dbReference>
<dbReference type="InterPro" id="IPR005482">
    <property type="entry name" value="Biotin_COase_C"/>
</dbReference>
<dbReference type="InterPro" id="IPR005930">
    <property type="entry name" value="Pyruv_COase"/>
</dbReference>
<keyword evidence="18" id="KW-0670">Pyruvate</keyword>
<dbReference type="SUPFAM" id="SSF51230">
    <property type="entry name" value="Single hybrid motif"/>
    <property type="match status" value="1"/>
</dbReference>